<keyword evidence="3" id="KW-0804">Transcription</keyword>
<dbReference type="InterPro" id="IPR050397">
    <property type="entry name" value="Env_Response_Regulators"/>
</dbReference>
<dbReference type="Gene3D" id="1.10.10.10">
    <property type="entry name" value="Winged helix-like DNA-binding domain superfamily/Winged helix DNA-binding domain"/>
    <property type="match status" value="1"/>
</dbReference>
<reference evidence="6" key="1">
    <citation type="submission" date="2022-05" db="EMBL/GenBank/DDBJ databases">
        <authorList>
            <person name="Pankratov T."/>
        </authorList>
    </citation>
    <scope>NUCLEOTIDE SEQUENCE</scope>
    <source>
        <strain evidence="6">BP6-180914</strain>
    </source>
</reference>
<dbReference type="PROSITE" id="PS51063">
    <property type="entry name" value="HTH_CRP_2"/>
    <property type="match status" value="1"/>
</dbReference>
<dbReference type="InterPro" id="IPR000595">
    <property type="entry name" value="cNMP-bd_dom"/>
</dbReference>
<sequence length="242" mass="26749">MSVNINGNRFLASLSVTDYPLLHRHLRPFDMMPGAVLVEAGGDIDRVYFPHSGIISIVVRLTDGQTVEAAMIGHDGVFGCTSALSGLTATSTAMIQMAGRASTLESRFLRAEALRSPLLLDMIIRHEQMVYGQALQSVACNAVHTIRSRLPRWLLHARDLAGSGKLTFSQDLLAQMLGTHRNSVSIVANELLQSGLIHYSRGHIQILDPVGLREKCCECYKLQKNRPEMLINKIKLDCLEMQ</sequence>
<dbReference type="InterPro" id="IPR036388">
    <property type="entry name" value="WH-like_DNA-bd_sf"/>
</dbReference>
<evidence type="ECO:0000256" key="3">
    <source>
        <dbReference type="ARBA" id="ARBA00023163"/>
    </source>
</evidence>
<keyword evidence="1" id="KW-0805">Transcription regulation</keyword>
<dbReference type="SUPFAM" id="SSF51206">
    <property type="entry name" value="cAMP-binding domain-like"/>
    <property type="match status" value="1"/>
</dbReference>
<dbReference type="InterPro" id="IPR012318">
    <property type="entry name" value="HTH_CRP"/>
</dbReference>
<dbReference type="PANTHER" id="PTHR24567:SF74">
    <property type="entry name" value="HTH-TYPE TRANSCRIPTIONAL REGULATOR ARCR"/>
    <property type="match status" value="1"/>
</dbReference>
<dbReference type="SUPFAM" id="SSF46785">
    <property type="entry name" value="Winged helix' DNA-binding domain"/>
    <property type="match status" value="1"/>
</dbReference>
<dbReference type="CDD" id="cd00038">
    <property type="entry name" value="CAP_ED"/>
    <property type="match status" value="1"/>
</dbReference>
<dbReference type="InterPro" id="IPR014710">
    <property type="entry name" value="RmlC-like_jellyroll"/>
</dbReference>
<dbReference type="RefSeq" id="WP_282589438.1">
    <property type="nucleotide sequence ID" value="NZ_JAMOIM010000089.1"/>
</dbReference>
<evidence type="ECO:0000259" key="5">
    <source>
        <dbReference type="PROSITE" id="PS51063"/>
    </source>
</evidence>
<name>A0AA41Z503_9HYPH</name>
<dbReference type="InterPro" id="IPR036390">
    <property type="entry name" value="WH_DNA-bd_sf"/>
</dbReference>
<organism evidence="6 7">
    <name type="scientific">Lichenifustis flavocetrariae</name>
    <dbReference type="NCBI Taxonomy" id="2949735"/>
    <lineage>
        <taxon>Bacteria</taxon>
        <taxon>Pseudomonadati</taxon>
        <taxon>Pseudomonadota</taxon>
        <taxon>Alphaproteobacteria</taxon>
        <taxon>Hyphomicrobiales</taxon>
        <taxon>Lichenihabitantaceae</taxon>
        <taxon>Lichenifustis</taxon>
    </lineage>
</organism>
<dbReference type="GO" id="GO:0005829">
    <property type="term" value="C:cytosol"/>
    <property type="evidence" value="ECO:0007669"/>
    <property type="project" value="TreeGrafter"/>
</dbReference>
<feature type="domain" description="Cyclic nucleotide-binding" evidence="4">
    <location>
        <begin position="10"/>
        <end position="93"/>
    </location>
</feature>
<dbReference type="Gene3D" id="2.60.120.10">
    <property type="entry name" value="Jelly Rolls"/>
    <property type="match status" value="1"/>
</dbReference>
<evidence type="ECO:0000256" key="1">
    <source>
        <dbReference type="ARBA" id="ARBA00023015"/>
    </source>
</evidence>
<proteinExistence type="predicted"/>
<feature type="domain" description="HTH crp-type" evidence="5">
    <location>
        <begin position="144"/>
        <end position="210"/>
    </location>
</feature>
<keyword evidence="2" id="KW-0238">DNA-binding</keyword>
<dbReference type="AlphaFoldDB" id="A0AA41Z503"/>
<dbReference type="GO" id="GO:0003677">
    <property type="term" value="F:DNA binding"/>
    <property type="evidence" value="ECO:0007669"/>
    <property type="project" value="UniProtKB-KW"/>
</dbReference>
<protein>
    <submittedName>
        <fullName evidence="6">Crp/Fnr family transcriptional regulator</fullName>
    </submittedName>
</protein>
<dbReference type="PANTHER" id="PTHR24567">
    <property type="entry name" value="CRP FAMILY TRANSCRIPTIONAL REGULATORY PROTEIN"/>
    <property type="match status" value="1"/>
</dbReference>
<evidence type="ECO:0000259" key="4">
    <source>
        <dbReference type="PROSITE" id="PS50042"/>
    </source>
</evidence>
<keyword evidence="7" id="KW-1185">Reference proteome</keyword>
<dbReference type="PROSITE" id="PS50042">
    <property type="entry name" value="CNMP_BINDING_3"/>
    <property type="match status" value="1"/>
</dbReference>
<accession>A0AA41Z503</accession>
<dbReference type="Proteomes" id="UP001165667">
    <property type="component" value="Unassembled WGS sequence"/>
</dbReference>
<dbReference type="Pfam" id="PF00027">
    <property type="entry name" value="cNMP_binding"/>
    <property type="match status" value="1"/>
</dbReference>
<comment type="caution">
    <text evidence="6">The sequence shown here is derived from an EMBL/GenBank/DDBJ whole genome shotgun (WGS) entry which is preliminary data.</text>
</comment>
<dbReference type="GO" id="GO:0003700">
    <property type="term" value="F:DNA-binding transcription factor activity"/>
    <property type="evidence" value="ECO:0007669"/>
    <property type="project" value="TreeGrafter"/>
</dbReference>
<dbReference type="Pfam" id="PF13545">
    <property type="entry name" value="HTH_Crp_2"/>
    <property type="match status" value="1"/>
</dbReference>
<dbReference type="InterPro" id="IPR018490">
    <property type="entry name" value="cNMP-bd_dom_sf"/>
</dbReference>
<evidence type="ECO:0000256" key="2">
    <source>
        <dbReference type="ARBA" id="ARBA00023125"/>
    </source>
</evidence>
<evidence type="ECO:0000313" key="7">
    <source>
        <dbReference type="Proteomes" id="UP001165667"/>
    </source>
</evidence>
<evidence type="ECO:0000313" key="6">
    <source>
        <dbReference type="EMBL" id="MCW6513063.1"/>
    </source>
</evidence>
<dbReference type="EMBL" id="JAMOIM010000089">
    <property type="protein sequence ID" value="MCW6513063.1"/>
    <property type="molecule type" value="Genomic_DNA"/>
</dbReference>
<gene>
    <name evidence="6" type="ORF">M8523_34980</name>
</gene>